<proteinExistence type="predicted"/>
<evidence type="ECO:0000313" key="1">
    <source>
        <dbReference type="EMBL" id="KAG5603146.1"/>
    </source>
</evidence>
<protein>
    <submittedName>
        <fullName evidence="1">Uncharacterized protein</fullName>
    </submittedName>
</protein>
<dbReference type="EMBL" id="JACXVP010000006">
    <property type="protein sequence ID" value="KAG5603146.1"/>
    <property type="molecule type" value="Genomic_DNA"/>
</dbReference>
<evidence type="ECO:0000313" key="2">
    <source>
        <dbReference type="Proteomes" id="UP000824120"/>
    </source>
</evidence>
<dbReference type="Proteomes" id="UP000824120">
    <property type="component" value="Chromosome 6"/>
</dbReference>
<accession>A0A9J5YRW8</accession>
<gene>
    <name evidence="1" type="ORF">H5410_034516</name>
</gene>
<keyword evidence="2" id="KW-1185">Reference proteome</keyword>
<dbReference type="AlphaFoldDB" id="A0A9J5YRW8"/>
<reference evidence="1 2" key="1">
    <citation type="submission" date="2020-09" db="EMBL/GenBank/DDBJ databases">
        <title>De no assembly of potato wild relative species, Solanum commersonii.</title>
        <authorList>
            <person name="Cho K."/>
        </authorList>
    </citation>
    <scope>NUCLEOTIDE SEQUENCE [LARGE SCALE GENOMIC DNA]</scope>
    <source>
        <strain evidence="1">LZ3.2</strain>
        <tissue evidence="1">Leaf</tissue>
    </source>
</reference>
<organism evidence="1 2">
    <name type="scientific">Solanum commersonii</name>
    <name type="common">Commerson's wild potato</name>
    <name type="synonym">Commerson's nightshade</name>
    <dbReference type="NCBI Taxonomy" id="4109"/>
    <lineage>
        <taxon>Eukaryota</taxon>
        <taxon>Viridiplantae</taxon>
        <taxon>Streptophyta</taxon>
        <taxon>Embryophyta</taxon>
        <taxon>Tracheophyta</taxon>
        <taxon>Spermatophyta</taxon>
        <taxon>Magnoliopsida</taxon>
        <taxon>eudicotyledons</taxon>
        <taxon>Gunneridae</taxon>
        <taxon>Pentapetalae</taxon>
        <taxon>asterids</taxon>
        <taxon>lamiids</taxon>
        <taxon>Solanales</taxon>
        <taxon>Solanaceae</taxon>
        <taxon>Solanoideae</taxon>
        <taxon>Solaneae</taxon>
        <taxon>Solanum</taxon>
    </lineage>
</organism>
<name>A0A9J5YRW8_SOLCO</name>
<comment type="caution">
    <text evidence="1">The sequence shown here is derived from an EMBL/GenBank/DDBJ whole genome shotgun (WGS) entry which is preliminary data.</text>
</comment>
<sequence length="111" mass="12544">MYIQLAVNRRKKKQIHYKKAEIPFTISPPLTLHFVLGTKHSFFFSINTDPNLLLLQLKLNGSGRKLIRKSVMNSCRKLDSLEGGVLSSGGARIFTKIPNMFLEDILITLTA</sequence>